<keyword evidence="1 2" id="KW-0238">DNA-binding</keyword>
<evidence type="ECO:0000259" key="3">
    <source>
        <dbReference type="PROSITE" id="PS50977"/>
    </source>
</evidence>
<dbReference type="InterPro" id="IPR001647">
    <property type="entry name" value="HTH_TetR"/>
</dbReference>
<keyword evidence="5" id="KW-1185">Reference proteome</keyword>
<dbReference type="Proteomes" id="UP001596135">
    <property type="component" value="Unassembled WGS sequence"/>
</dbReference>
<accession>A0ABW1LQY3</accession>
<evidence type="ECO:0000256" key="2">
    <source>
        <dbReference type="PROSITE-ProRule" id="PRU00335"/>
    </source>
</evidence>
<reference evidence="5" key="1">
    <citation type="journal article" date="2019" name="Int. J. Syst. Evol. Microbiol.">
        <title>The Global Catalogue of Microorganisms (GCM) 10K type strain sequencing project: providing services to taxonomists for standard genome sequencing and annotation.</title>
        <authorList>
            <consortium name="The Broad Institute Genomics Platform"/>
            <consortium name="The Broad Institute Genome Sequencing Center for Infectious Disease"/>
            <person name="Wu L."/>
            <person name="Ma J."/>
        </authorList>
    </citation>
    <scope>NUCLEOTIDE SEQUENCE [LARGE SCALE GENOMIC DNA]</scope>
    <source>
        <strain evidence="5">CCUG 54522</strain>
    </source>
</reference>
<feature type="domain" description="HTH tetR-type" evidence="3">
    <location>
        <begin position="23"/>
        <end position="83"/>
    </location>
</feature>
<dbReference type="SUPFAM" id="SSF46689">
    <property type="entry name" value="Homeodomain-like"/>
    <property type="match status" value="1"/>
</dbReference>
<sequence length="211" mass="22763">MPHATPDAAAAAAAGAAIAAPLSPRRRQLLDAALHVIADEGLKGLTHRAVDRRAGLPEGSCSAYWRTRNALQAALTEYVAAELLTDVDQLTDRITQCDGDERKVEETLALFLRWLDQRELLVARLELTMAATRDADLRVLLVDHRSRLVEIVANIMTAAGHDHGPARAEALVASYDGILLAGLLHPVEGRREFLVRSLELLSAAMAGPDGE</sequence>
<dbReference type="Gene3D" id="1.10.357.10">
    <property type="entry name" value="Tetracycline Repressor, domain 2"/>
    <property type="match status" value="1"/>
</dbReference>
<protein>
    <submittedName>
        <fullName evidence="4">TetR/AcrR family transcriptional regulator</fullName>
    </submittedName>
</protein>
<evidence type="ECO:0000256" key="1">
    <source>
        <dbReference type="ARBA" id="ARBA00023125"/>
    </source>
</evidence>
<dbReference type="InterPro" id="IPR041583">
    <property type="entry name" value="TetR_C_31"/>
</dbReference>
<evidence type="ECO:0000313" key="4">
    <source>
        <dbReference type="EMBL" id="MFC6045687.1"/>
    </source>
</evidence>
<evidence type="ECO:0000313" key="5">
    <source>
        <dbReference type="Proteomes" id="UP001596135"/>
    </source>
</evidence>
<dbReference type="Pfam" id="PF17940">
    <property type="entry name" value="TetR_C_31"/>
    <property type="match status" value="1"/>
</dbReference>
<proteinExistence type="predicted"/>
<dbReference type="PROSITE" id="PS50977">
    <property type="entry name" value="HTH_TETR_2"/>
    <property type="match status" value="1"/>
</dbReference>
<dbReference type="EMBL" id="JBHSRJ010000009">
    <property type="protein sequence ID" value="MFC6045687.1"/>
    <property type="molecule type" value="Genomic_DNA"/>
</dbReference>
<dbReference type="RefSeq" id="WP_379159337.1">
    <property type="nucleotide sequence ID" value="NZ_JBHSRJ010000009.1"/>
</dbReference>
<gene>
    <name evidence="4" type="ORF">ACFPYL_21560</name>
</gene>
<dbReference type="InterPro" id="IPR009057">
    <property type="entry name" value="Homeodomain-like_sf"/>
</dbReference>
<organism evidence="4 5">
    <name type="scientific">Nocardioides hankookensis</name>
    <dbReference type="NCBI Taxonomy" id="443157"/>
    <lineage>
        <taxon>Bacteria</taxon>
        <taxon>Bacillati</taxon>
        <taxon>Actinomycetota</taxon>
        <taxon>Actinomycetes</taxon>
        <taxon>Propionibacteriales</taxon>
        <taxon>Nocardioidaceae</taxon>
        <taxon>Nocardioides</taxon>
    </lineage>
</organism>
<feature type="DNA-binding region" description="H-T-H motif" evidence="2">
    <location>
        <begin position="46"/>
        <end position="65"/>
    </location>
</feature>
<name>A0ABW1LQY3_9ACTN</name>
<comment type="caution">
    <text evidence="4">The sequence shown here is derived from an EMBL/GenBank/DDBJ whole genome shotgun (WGS) entry which is preliminary data.</text>
</comment>